<organism evidence="1 2">
    <name type="scientific">Hypoxylon rubiginosum</name>
    <dbReference type="NCBI Taxonomy" id="110542"/>
    <lineage>
        <taxon>Eukaryota</taxon>
        <taxon>Fungi</taxon>
        <taxon>Dikarya</taxon>
        <taxon>Ascomycota</taxon>
        <taxon>Pezizomycotina</taxon>
        <taxon>Sordariomycetes</taxon>
        <taxon>Xylariomycetidae</taxon>
        <taxon>Xylariales</taxon>
        <taxon>Hypoxylaceae</taxon>
        <taxon>Hypoxylon</taxon>
    </lineage>
</organism>
<name>A0ACB9YWN7_9PEZI</name>
<reference evidence="1 2" key="1">
    <citation type="journal article" date="2022" name="New Phytol.">
        <title>Ecological generalism drives hyperdiversity of secondary metabolite gene clusters in xylarialean endophytes.</title>
        <authorList>
            <person name="Franco M.E.E."/>
            <person name="Wisecaver J.H."/>
            <person name="Arnold A.E."/>
            <person name="Ju Y.M."/>
            <person name="Slot J.C."/>
            <person name="Ahrendt S."/>
            <person name="Moore L.P."/>
            <person name="Eastman K.E."/>
            <person name="Scott K."/>
            <person name="Konkel Z."/>
            <person name="Mondo S.J."/>
            <person name="Kuo A."/>
            <person name="Hayes R.D."/>
            <person name="Haridas S."/>
            <person name="Andreopoulos B."/>
            <person name="Riley R."/>
            <person name="LaButti K."/>
            <person name="Pangilinan J."/>
            <person name="Lipzen A."/>
            <person name="Amirebrahimi M."/>
            <person name="Yan J."/>
            <person name="Adam C."/>
            <person name="Keymanesh K."/>
            <person name="Ng V."/>
            <person name="Louie K."/>
            <person name="Northen T."/>
            <person name="Drula E."/>
            <person name="Henrissat B."/>
            <person name="Hsieh H.M."/>
            <person name="Youens-Clark K."/>
            <person name="Lutzoni F."/>
            <person name="Miadlikowska J."/>
            <person name="Eastwood D.C."/>
            <person name="Hamelin R.C."/>
            <person name="Grigoriev I.V."/>
            <person name="U'Ren J.M."/>
        </authorList>
    </citation>
    <scope>NUCLEOTIDE SEQUENCE [LARGE SCALE GENOMIC DNA]</scope>
    <source>
        <strain evidence="1 2">CBS 119005</strain>
    </source>
</reference>
<gene>
    <name evidence="1" type="ORF">F4820DRAFT_367233</name>
</gene>
<dbReference type="EMBL" id="MU393500">
    <property type="protein sequence ID" value="KAI4863613.1"/>
    <property type="molecule type" value="Genomic_DNA"/>
</dbReference>
<keyword evidence="2" id="KW-1185">Reference proteome</keyword>
<comment type="caution">
    <text evidence="1">The sequence shown here is derived from an EMBL/GenBank/DDBJ whole genome shotgun (WGS) entry which is preliminary data.</text>
</comment>
<accession>A0ACB9YWN7</accession>
<evidence type="ECO:0000313" key="2">
    <source>
        <dbReference type="Proteomes" id="UP001497700"/>
    </source>
</evidence>
<keyword evidence="1" id="KW-0378">Hydrolase</keyword>
<protein>
    <submittedName>
        <fullName evidence="1">Carbon-nitrogen hydrolase</fullName>
    </submittedName>
</protein>
<evidence type="ECO:0000313" key="1">
    <source>
        <dbReference type="EMBL" id="KAI4863613.1"/>
    </source>
</evidence>
<proteinExistence type="predicted"/>
<dbReference type="Proteomes" id="UP001497700">
    <property type="component" value="Unassembled WGS sequence"/>
</dbReference>
<sequence length="370" mass="39348">MTGPTRIAACHVAPVFLSAKETTAKAIELIGEAAGNNANLIVFPESYIPAFPIWSALRPPSENHELFKRMVAESVYVDGDEIGAIRAAAKQLGVLVSMGFSEKARYSSATLWNSNVLVGADGEILVHHRKLVPTFYEKLTWAPGDGHGLKVADTPFGRVGVLICGENTNPLARYALAAQGEQIHISSWPPIWPTRMPREALSATGGEAAASNGTGDGKGAAALSSVARGANYDNVAANRTRAAAHCFEAKCFGVLCASRLDAAAVEGASAGSGTPDAVKRGLQHASRGATMFLDTTGALLPGFTVVDGAAKAHERRDMLKEDEVGILYVDVDLDDCVEGKQYHDIAGGYQRLDVFELKVDRTRREPVSFR</sequence>